<dbReference type="EC" id="5.1.1.3" evidence="2 8"/>
<dbReference type="KEGG" id="lip:LI0867"/>
<dbReference type="InterPro" id="IPR004391">
    <property type="entry name" value="Glu_race"/>
</dbReference>
<comment type="catalytic activity">
    <reaction evidence="1 8">
        <text>L-glutamate = D-glutamate</text>
        <dbReference type="Rhea" id="RHEA:12813"/>
        <dbReference type="ChEBI" id="CHEBI:29985"/>
        <dbReference type="ChEBI" id="CHEBI:29986"/>
        <dbReference type="EC" id="5.1.1.3"/>
    </reaction>
</comment>
<evidence type="ECO:0000313" key="9">
    <source>
        <dbReference type="EMBL" id="CAJ54921.1"/>
    </source>
</evidence>
<dbReference type="InterPro" id="IPR015942">
    <property type="entry name" value="Asp/Glu/hydantoin_racemase"/>
</dbReference>
<dbReference type="GO" id="GO:0071555">
    <property type="term" value="P:cell wall organization"/>
    <property type="evidence" value="ECO:0007669"/>
    <property type="project" value="UniProtKB-KW"/>
</dbReference>
<evidence type="ECO:0000256" key="5">
    <source>
        <dbReference type="ARBA" id="ARBA00023235"/>
    </source>
</evidence>
<keyword evidence="3 8" id="KW-0133">Cell shape</keyword>
<dbReference type="PANTHER" id="PTHR21198">
    <property type="entry name" value="GLUTAMATE RACEMASE"/>
    <property type="match status" value="1"/>
</dbReference>
<dbReference type="eggNOG" id="COG0796">
    <property type="taxonomic scope" value="Bacteria"/>
</dbReference>
<dbReference type="HOGENOM" id="CLU_052344_0_0_7"/>
<keyword evidence="4 8" id="KW-0573">Peptidoglycan synthesis</keyword>
<evidence type="ECO:0000256" key="6">
    <source>
        <dbReference type="ARBA" id="ARBA00023316"/>
    </source>
</evidence>
<dbReference type="PROSITE" id="PS00924">
    <property type="entry name" value="ASP_GLU_RACEMASE_2"/>
    <property type="match status" value="1"/>
</dbReference>
<dbReference type="STRING" id="363253.LI0867"/>
<feature type="binding site" evidence="8">
    <location>
        <begin position="192"/>
        <end position="193"/>
    </location>
    <ligand>
        <name>substrate</name>
    </ligand>
</feature>
<dbReference type="PROSITE" id="PS00923">
    <property type="entry name" value="ASP_GLU_RACEMASE_1"/>
    <property type="match status" value="1"/>
</dbReference>
<reference evidence="9 10" key="1">
    <citation type="submission" date="2005-11" db="EMBL/GenBank/DDBJ databases">
        <title>The complete genome sequence of Lawsonia intracellularis: the causative agent of proliferative enteropathy.</title>
        <authorList>
            <person name="Kaur K."/>
            <person name="Zhang Q."/>
            <person name="Beckler D."/>
            <person name="Munir S."/>
            <person name="Li L."/>
            <person name="Kinsley K."/>
            <person name="Herron L."/>
            <person name="Peterson A."/>
            <person name="May B."/>
            <person name="Singh S."/>
            <person name="Gebhart C."/>
            <person name="Kapur V."/>
        </authorList>
    </citation>
    <scope>NUCLEOTIDE SEQUENCE [LARGE SCALE GENOMIC DNA]</scope>
    <source>
        <strain evidence="9 10">PHE/MN1-00</strain>
    </source>
</reference>
<dbReference type="Pfam" id="PF01177">
    <property type="entry name" value="Asp_Glu_race"/>
    <property type="match status" value="1"/>
</dbReference>
<name>Q1MQ06_LAWIP</name>
<dbReference type="RefSeq" id="WP_011526950.1">
    <property type="nucleotide sequence ID" value="NC_008011.1"/>
</dbReference>
<evidence type="ECO:0000313" key="10">
    <source>
        <dbReference type="Proteomes" id="UP000002430"/>
    </source>
</evidence>
<comment type="function">
    <text evidence="8">Provides the (R)-glutamate required for cell wall biosynthesis.</text>
</comment>
<sequence>MNKSSPIGLFDSGVGGLTVLQALQNLMPNENYLYLGDTARLPYGTKSPKTVLHYAIQSASTLIERQIKLLIIACNTATAAALPLLQETFPFIPIIGVIEPSAQIACKTSLKGHVAVIATESTIQGKCYEETILRYRPEILVESKACPLFVPIVEEGWFSGPIVESIIIHYLSSLFFNRSIKDQPDCLVLGCTHYPLLSETIQKIIGNDITIVDSTVATAKLVQACIIQHNMVNPNTNLIGSTIFLTTDDKVRFARIGSLFLNTSIQEDKIEVVDLHMTNVQPNYLS</sequence>
<keyword evidence="6 8" id="KW-0961">Cell wall biogenesis/degradation</keyword>
<dbReference type="AlphaFoldDB" id="Q1MQ06"/>
<dbReference type="OrthoDB" id="9801055at2"/>
<comment type="pathway">
    <text evidence="8">Cell wall biogenesis; peptidoglycan biosynthesis.</text>
</comment>
<dbReference type="HAMAP" id="MF_00258">
    <property type="entry name" value="Glu_racemase"/>
    <property type="match status" value="1"/>
</dbReference>
<evidence type="ECO:0000256" key="4">
    <source>
        <dbReference type="ARBA" id="ARBA00022984"/>
    </source>
</evidence>
<feature type="active site" description="Proton donor/acceptor" evidence="8">
    <location>
        <position position="74"/>
    </location>
</feature>
<gene>
    <name evidence="8 9" type="primary">murI</name>
    <name evidence="9" type="ordered locus">LI0867</name>
</gene>
<dbReference type="GO" id="GO:0008881">
    <property type="term" value="F:glutamate racemase activity"/>
    <property type="evidence" value="ECO:0007669"/>
    <property type="project" value="UniProtKB-UniRule"/>
</dbReference>
<dbReference type="InterPro" id="IPR033134">
    <property type="entry name" value="Asp/Glu_racemase_AS_2"/>
</dbReference>
<evidence type="ECO:0000256" key="3">
    <source>
        <dbReference type="ARBA" id="ARBA00022960"/>
    </source>
</evidence>
<feature type="binding site" evidence="8">
    <location>
        <begin position="11"/>
        <end position="12"/>
    </location>
    <ligand>
        <name>substrate</name>
    </ligand>
</feature>
<proteinExistence type="inferred from homology"/>
<organism evidence="9 10">
    <name type="scientific">Lawsonia intracellularis (strain PHE/MN1-00)</name>
    <dbReference type="NCBI Taxonomy" id="363253"/>
    <lineage>
        <taxon>Bacteria</taxon>
        <taxon>Pseudomonadati</taxon>
        <taxon>Thermodesulfobacteriota</taxon>
        <taxon>Desulfovibrionia</taxon>
        <taxon>Desulfovibrionales</taxon>
        <taxon>Desulfovibrionaceae</taxon>
        <taxon>Lawsonia</taxon>
    </lineage>
</organism>
<dbReference type="GO" id="GO:0009252">
    <property type="term" value="P:peptidoglycan biosynthetic process"/>
    <property type="evidence" value="ECO:0007669"/>
    <property type="project" value="UniProtKB-UniRule"/>
</dbReference>
<feature type="binding site" evidence="8">
    <location>
        <begin position="75"/>
        <end position="76"/>
    </location>
    <ligand>
        <name>substrate</name>
    </ligand>
</feature>
<protein>
    <recommendedName>
        <fullName evidence="7 8">Glutamate racemase</fullName>
        <ecNumber evidence="2 8">5.1.1.3</ecNumber>
    </recommendedName>
</protein>
<dbReference type="Proteomes" id="UP000002430">
    <property type="component" value="Chromosome"/>
</dbReference>
<evidence type="ECO:0000256" key="8">
    <source>
        <dbReference type="HAMAP-Rule" id="MF_00258"/>
    </source>
</evidence>
<dbReference type="PANTHER" id="PTHR21198:SF2">
    <property type="entry name" value="GLUTAMATE RACEMASE"/>
    <property type="match status" value="1"/>
</dbReference>
<dbReference type="FunFam" id="3.40.50.1860:FF:000002">
    <property type="entry name" value="Glutamate racemase"/>
    <property type="match status" value="1"/>
</dbReference>
<dbReference type="UniPathway" id="UPA00219"/>
<evidence type="ECO:0000256" key="2">
    <source>
        <dbReference type="ARBA" id="ARBA00013090"/>
    </source>
</evidence>
<keyword evidence="10" id="KW-1185">Reference proteome</keyword>
<keyword evidence="5 8" id="KW-0413">Isomerase</keyword>
<dbReference type="EMBL" id="AM180252">
    <property type="protein sequence ID" value="CAJ54921.1"/>
    <property type="molecule type" value="Genomic_DNA"/>
</dbReference>
<evidence type="ECO:0000256" key="7">
    <source>
        <dbReference type="ARBA" id="ARBA00070053"/>
    </source>
</evidence>
<feature type="active site" description="Proton donor/acceptor" evidence="8">
    <location>
        <position position="191"/>
    </location>
</feature>
<dbReference type="NCBIfam" id="TIGR00067">
    <property type="entry name" value="glut_race"/>
    <property type="match status" value="1"/>
</dbReference>
<evidence type="ECO:0000256" key="1">
    <source>
        <dbReference type="ARBA" id="ARBA00001602"/>
    </source>
</evidence>
<comment type="similarity">
    <text evidence="8">Belongs to the aspartate/glutamate racemases family.</text>
</comment>
<accession>Q1MQ06</accession>
<feature type="binding site" evidence="8">
    <location>
        <begin position="43"/>
        <end position="44"/>
    </location>
    <ligand>
        <name>substrate</name>
    </ligand>
</feature>
<dbReference type="Gene3D" id="3.40.50.1860">
    <property type="match status" value="2"/>
</dbReference>
<dbReference type="InterPro" id="IPR018187">
    <property type="entry name" value="Asp/Glu_racemase_AS_1"/>
</dbReference>
<dbReference type="InterPro" id="IPR001920">
    <property type="entry name" value="Asp/Glu_race"/>
</dbReference>
<dbReference type="GO" id="GO:0008360">
    <property type="term" value="P:regulation of cell shape"/>
    <property type="evidence" value="ECO:0007669"/>
    <property type="project" value="UniProtKB-KW"/>
</dbReference>
<dbReference type="SUPFAM" id="SSF53681">
    <property type="entry name" value="Aspartate/glutamate racemase"/>
    <property type="match status" value="2"/>
</dbReference>